<protein>
    <submittedName>
        <fullName evidence="2">Uncharacterized protein</fullName>
    </submittedName>
</protein>
<name>A0AA88NAA0_TACVA</name>
<organism evidence="2 3">
    <name type="scientific">Tachysurus vachellii</name>
    <name type="common">Darkbarbel catfish</name>
    <name type="synonym">Pelteobagrus vachellii</name>
    <dbReference type="NCBI Taxonomy" id="175792"/>
    <lineage>
        <taxon>Eukaryota</taxon>
        <taxon>Metazoa</taxon>
        <taxon>Chordata</taxon>
        <taxon>Craniata</taxon>
        <taxon>Vertebrata</taxon>
        <taxon>Euteleostomi</taxon>
        <taxon>Actinopterygii</taxon>
        <taxon>Neopterygii</taxon>
        <taxon>Teleostei</taxon>
        <taxon>Ostariophysi</taxon>
        <taxon>Siluriformes</taxon>
        <taxon>Bagridae</taxon>
        <taxon>Tachysurus</taxon>
    </lineage>
</organism>
<proteinExistence type="predicted"/>
<dbReference type="EMBL" id="JAVHJS010000006">
    <property type="protein sequence ID" value="KAK2855067.1"/>
    <property type="molecule type" value="Genomic_DNA"/>
</dbReference>
<evidence type="ECO:0000256" key="1">
    <source>
        <dbReference type="SAM" id="MobiDB-lite"/>
    </source>
</evidence>
<gene>
    <name evidence="2" type="ORF">Q7C36_006936</name>
</gene>
<evidence type="ECO:0000313" key="3">
    <source>
        <dbReference type="Proteomes" id="UP001187315"/>
    </source>
</evidence>
<sequence length="71" mass="8349">MSKRGRVGECSRPRSSLSQSKRWIHSEKRSGVEKRPVHLRIISSKMEKMPSIFAETWKRNCISLGLEWIKH</sequence>
<feature type="region of interest" description="Disordered" evidence="1">
    <location>
        <begin position="1"/>
        <end position="29"/>
    </location>
</feature>
<feature type="compositionally biased region" description="Basic and acidic residues" evidence="1">
    <location>
        <begin position="1"/>
        <end position="12"/>
    </location>
</feature>
<evidence type="ECO:0000313" key="2">
    <source>
        <dbReference type="EMBL" id="KAK2855067.1"/>
    </source>
</evidence>
<dbReference type="AlphaFoldDB" id="A0AA88NAA0"/>
<accession>A0AA88NAA0</accession>
<reference evidence="2" key="1">
    <citation type="submission" date="2023-08" db="EMBL/GenBank/DDBJ databases">
        <title>Pelteobagrus vachellii genome.</title>
        <authorList>
            <person name="Liu H."/>
        </authorList>
    </citation>
    <scope>NUCLEOTIDE SEQUENCE</scope>
    <source>
        <strain evidence="2">PRFRI_2022a</strain>
        <tissue evidence="2">Muscle</tissue>
    </source>
</reference>
<dbReference type="Proteomes" id="UP001187315">
    <property type="component" value="Unassembled WGS sequence"/>
</dbReference>
<keyword evidence="3" id="KW-1185">Reference proteome</keyword>
<comment type="caution">
    <text evidence="2">The sequence shown here is derived from an EMBL/GenBank/DDBJ whole genome shotgun (WGS) entry which is preliminary data.</text>
</comment>